<evidence type="ECO:0000313" key="2">
    <source>
        <dbReference type="EMBL" id="CCC46996.1"/>
    </source>
</evidence>
<keyword evidence="1" id="KW-0472">Membrane</keyword>
<sequence length="111" mass="12057">MGRKRGAAEEVLDLASLPAPDMAVVKRFVEEAKAKARASSAHRRQGKDGAPVRAEQNLKGRLWVKLTEAVSHCNLPNEALKDTFRAFALTFAASYVLFSGYSVYSMGGRSA</sequence>
<organism evidence="2">
    <name type="scientific">Trypanosoma vivax (strain Y486)</name>
    <dbReference type="NCBI Taxonomy" id="1055687"/>
    <lineage>
        <taxon>Eukaryota</taxon>
        <taxon>Discoba</taxon>
        <taxon>Euglenozoa</taxon>
        <taxon>Kinetoplastea</taxon>
        <taxon>Metakinetoplastina</taxon>
        <taxon>Trypanosomatida</taxon>
        <taxon>Trypanosomatidae</taxon>
        <taxon>Trypanosoma</taxon>
        <taxon>Duttonella</taxon>
    </lineage>
</organism>
<feature type="transmembrane region" description="Helical" evidence="1">
    <location>
        <begin position="84"/>
        <end position="104"/>
    </location>
</feature>
<accession>G0TSR8</accession>
<keyword evidence="1" id="KW-0812">Transmembrane</keyword>
<name>G0TSR8_TRYVY</name>
<protein>
    <submittedName>
        <fullName evidence="2">Uncharacterized protein</fullName>
    </submittedName>
</protein>
<dbReference type="AlphaFoldDB" id="G0TSR8"/>
<keyword evidence="1" id="KW-1133">Transmembrane helix</keyword>
<evidence type="ECO:0000256" key="1">
    <source>
        <dbReference type="SAM" id="Phobius"/>
    </source>
</evidence>
<dbReference type="EMBL" id="HE573019">
    <property type="protein sequence ID" value="CCC46996.1"/>
    <property type="molecule type" value="Genomic_DNA"/>
</dbReference>
<proteinExistence type="predicted"/>
<dbReference type="VEuPathDB" id="TriTrypDB:TvY486_0301830"/>
<reference evidence="2" key="1">
    <citation type="journal article" date="2012" name="Proc. Natl. Acad. Sci. U.S.A.">
        <title>Antigenic diversity is generated by distinct evolutionary mechanisms in African trypanosome species.</title>
        <authorList>
            <person name="Jackson A.P."/>
            <person name="Berry A."/>
            <person name="Aslett M."/>
            <person name="Allison H.C."/>
            <person name="Burton P."/>
            <person name="Vavrova-Anderson J."/>
            <person name="Brown R."/>
            <person name="Browne H."/>
            <person name="Corton N."/>
            <person name="Hauser H."/>
            <person name="Gamble J."/>
            <person name="Gilderthorp R."/>
            <person name="Marcello L."/>
            <person name="McQuillan J."/>
            <person name="Otto T.D."/>
            <person name="Quail M.A."/>
            <person name="Sanders M.J."/>
            <person name="van Tonder A."/>
            <person name="Ginger M.L."/>
            <person name="Field M.C."/>
            <person name="Barry J.D."/>
            <person name="Hertz-Fowler C."/>
            <person name="Berriman M."/>
        </authorList>
    </citation>
    <scope>NUCLEOTIDE SEQUENCE</scope>
    <source>
        <strain evidence="2">Y486</strain>
    </source>
</reference>
<gene>
    <name evidence="2" type="ORF">TVY486_0301830</name>
</gene>